<accession>A0A9D1QTR9</accession>
<protein>
    <submittedName>
        <fullName evidence="2">Uncharacterized protein</fullName>
    </submittedName>
</protein>
<keyword evidence="1" id="KW-1133">Transmembrane helix</keyword>
<dbReference type="AlphaFoldDB" id="A0A9D1QTR9"/>
<proteinExistence type="predicted"/>
<comment type="caution">
    <text evidence="2">The sequence shown here is derived from an EMBL/GenBank/DDBJ whole genome shotgun (WGS) entry which is preliminary data.</text>
</comment>
<evidence type="ECO:0000313" key="3">
    <source>
        <dbReference type="Proteomes" id="UP000886822"/>
    </source>
</evidence>
<reference evidence="2" key="1">
    <citation type="journal article" date="2021" name="PeerJ">
        <title>Extensive microbial diversity within the chicken gut microbiome revealed by metagenomics and culture.</title>
        <authorList>
            <person name="Gilroy R."/>
            <person name="Ravi A."/>
            <person name="Getino M."/>
            <person name="Pursley I."/>
            <person name="Horton D.L."/>
            <person name="Alikhan N.F."/>
            <person name="Baker D."/>
            <person name="Gharbi K."/>
            <person name="Hall N."/>
            <person name="Watson M."/>
            <person name="Adriaenssens E.M."/>
            <person name="Foster-Nyarko E."/>
            <person name="Jarju S."/>
            <person name="Secka A."/>
            <person name="Antonio M."/>
            <person name="Oren A."/>
            <person name="Chaudhuri R.R."/>
            <person name="La Ragione R."/>
            <person name="Hildebrand F."/>
            <person name="Pallen M.J."/>
        </authorList>
    </citation>
    <scope>NUCLEOTIDE SEQUENCE</scope>
    <source>
        <strain evidence="2">CHK173-259</strain>
    </source>
</reference>
<dbReference type="EMBL" id="DXGJ01000062">
    <property type="protein sequence ID" value="HIW72514.1"/>
    <property type="molecule type" value="Genomic_DNA"/>
</dbReference>
<reference evidence="2" key="2">
    <citation type="submission" date="2021-04" db="EMBL/GenBank/DDBJ databases">
        <authorList>
            <person name="Gilroy R."/>
        </authorList>
    </citation>
    <scope>NUCLEOTIDE SEQUENCE</scope>
    <source>
        <strain evidence="2">CHK173-259</strain>
    </source>
</reference>
<feature type="transmembrane region" description="Helical" evidence="1">
    <location>
        <begin position="46"/>
        <end position="67"/>
    </location>
</feature>
<name>A0A9D1QTR9_9LACO</name>
<gene>
    <name evidence="2" type="ORF">H9875_07810</name>
</gene>
<keyword evidence="1" id="KW-0472">Membrane</keyword>
<dbReference type="Proteomes" id="UP000886822">
    <property type="component" value="Unassembled WGS sequence"/>
</dbReference>
<evidence type="ECO:0000313" key="2">
    <source>
        <dbReference type="EMBL" id="HIW72514.1"/>
    </source>
</evidence>
<organism evidence="2 3">
    <name type="scientific">Candidatus Levilactobacillus faecigallinarum</name>
    <dbReference type="NCBI Taxonomy" id="2838638"/>
    <lineage>
        <taxon>Bacteria</taxon>
        <taxon>Bacillati</taxon>
        <taxon>Bacillota</taxon>
        <taxon>Bacilli</taxon>
        <taxon>Lactobacillales</taxon>
        <taxon>Lactobacillaceae</taxon>
        <taxon>Levilactobacillus</taxon>
    </lineage>
</organism>
<evidence type="ECO:0000256" key="1">
    <source>
        <dbReference type="SAM" id="Phobius"/>
    </source>
</evidence>
<sequence>MVHEFFLQNVWLRAVMVYSTGLGIMFLEGGYAVYRDSHNALSVPAFWRMALTTSTVTVVGTIAQFFVR</sequence>
<feature type="transmembrane region" description="Helical" evidence="1">
    <location>
        <begin position="12"/>
        <end position="34"/>
    </location>
</feature>
<keyword evidence="1" id="KW-0812">Transmembrane</keyword>